<sequence length="181" mass="20626">MSKFVRSYPEKEALNQYWYSPATIEVLAKDIVAQCPKVVAFLSTPSLYYACEELQPPSTELVLFDYDKALPRVVPYDFNAPTTFPRDGLAGHFDFVVIDPPFITEQVWTKYAETAKYLLAPNGKILLTTIAENQSMIDRLLGCQLRRFRPSIPHLVYQYGLYSNYTSDALDTPNPEVPDDD</sequence>
<accession>A0A1V9Z2E7</accession>
<dbReference type="PANTHER" id="PTHR13200:SF1">
    <property type="entry name" value="NUCLEIC ACID BINDING PROTEIN"/>
    <property type="match status" value="1"/>
</dbReference>
<proteinExistence type="predicted"/>
<keyword evidence="3" id="KW-0489">Methyltransferase</keyword>
<dbReference type="GO" id="GO:0005737">
    <property type="term" value="C:cytoplasm"/>
    <property type="evidence" value="ECO:0007669"/>
    <property type="project" value="UniProtKB-SubCell"/>
</dbReference>
<comment type="subcellular location">
    <subcellularLocation>
        <location evidence="1">Cytoplasm</location>
    </subcellularLocation>
</comment>
<reference evidence="5 6" key="1">
    <citation type="journal article" date="2014" name="Genome Biol. Evol.">
        <title>The secreted proteins of Achlya hypogyna and Thraustotheca clavata identify the ancestral oomycete secretome and reveal gene acquisitions by horizontal gene transfer.</title>
        <authorList>
            <person name="Misner I."/>
            <person name="Blouin N."/>
            <person name="Leonard G."/>
            <person name="Richards T.A."/>
            <person name="Lane C.E."/>
        </authorList>
    </citation>
    <scope>NUCLEOTIDE SEQUENCE [LARGE SCALE GENOMIC DNA]</scope>
    <source>
        <strain evidence="5 6">ATCC 48635</strain>
    </source>
</reference>
<dbReference type="Gene3D" id="3.40.50.150">
    <property type="entry name" value="Vaccinia Virus protein VP39"/>
    <property type="match status" value="1"/>
</dbReference>
<evidence type="ECO:0000256" key="3">
    <source>
        <dbReference type="ARBA" id="ARBA00022603"/>
    </source>
</evidence>
<organism evidence="5 6">
    <name type="scientific">Achlya hypogyna</name>
    <name type="common">Oomycete</name>
    <name type="synonym">Protoachlya hypogyna</name>
    <dbReference type="NCBI Taxonomy" id="1202772"/>
    <lineage>
        <taxon>Eukaryota</taxon>
        <taxon>Sar</taxon>
        <taxon>Stramenopiles</taxon>
        <taxon>Oomycota</taxon>
        <taxon>Saprolegniomycetes</taxon>
        <taxon>Saprolegniales</taxon>
        <taxon>Achlyaceae</taxon>
        <taxon>Achlya</taxon>
    </lineage>
</organism>
<keyword evidence="6" id="KW-1185">Reference proteome</keyword>
<dbReference type="GO" id="GO:0032259">
    <property type="term" value="P:methylation"/>
    <property type="evidence" value="ECO:0007669"/>
    <property type="project" value="UniProtKB-KW"/>
</dbReference>
<dbReference type="InterPro" id="IPR041370">
    <property type="entry name" value="Mlase_EEF1AKMT1/ZCCHC4"/>
</dbReference>
<dbReference type="PANTHER" id="PTHR13200">
    <property type="entry name" value="EEF1A LYSINE METHYLTRANSFERASE 1"/>
    <property type="match status" value="1"/>
</dbReference>
<dbReference type="Proteomes" id="UP000243579">
    <property type="component" value="Unassembled WGS sequence"/>
</dbReference>
<dbReference type="GO" id="GO:0003676">
    <property type="term" value="F:nucleic acid binding"/>
    <property type="evidence" value="ECO:0007669"/>
    <property type="project" value="InterPro"/>
</dbReference>
<dbReference type="AlphaFoldDB" id="A0A1V9Z2E7"/>
<evidence type="ECO:0000313" key="5">
    <source>
        <dbReference type="EMBL" id="OQR92188.1"/>
    </source>
</evidence>
<dbReference type="STRING" id="1202772.A0A1V9Z2E7"/>
<dbReference type="EMBL" id="JNBR01000476">
    <property type="protein sequence ID" value="OQR92188.1"/>
    <property type="molecule type" value="Genomic_DNA"/>
</dbReference>
<dbReference type="InterPro" id="IPR002052">
    <property type="entry name" value="DNA_methylase_N6_adenine_CS"/>
</dbReference>
<comment type="caution">
    <text evidence="5">The sequence shown here is derived from an EMBL/GenBank/DDBJ whole genome shotgun (WGS) entry which is preliminary data.</text>
</comment>
<evidence type="ECO:0000256" key="4">
    <source>
        <dbReference type="ARBA" id="ARBA00022679"/>
    </source>
</evidence>
<evidence type="ECO:0000256" key="2">
    <source>
        <dbReference type="ARBA" id="ARBA00022490"/>
    </source>
</evidence>
<evidence type="ECO:0000256" key="1">
    <source>
        <dbReference type="ARBA" id="ARBA00004496"/>
    </source>
</evidence>
<keyword evidence="2" id="KW-0963">Cytoplasm</keyword>
<gene>
    <name evidence="5" type="ORF">ACHHYP_20149</name>
</gene>
<dbReference type="GO" id="GO:0016279">
    <property type="term" value="F:protein-lysine N-methyltransferase activity"/>
    <property type="evidence" value="ECO:0007669"/>
    <property type="project" value="InterPro"/>
</dbReference>
<dbReference type="SUPFAM" id="SSF53335">
    <property type="entry name" value="S-adenosyl-L-methionine-dependent methyltransferases"/>
    <property type="match status" value="1"/>
</dbReference>
<keyword evidence="4" id="KW-0808">Transferase</keyword>
<protein>
    <submittedName>
        <fullName evidence="5">Uncharacterized protein</fullName>
    </submittedName>
</protein>
<dbReference type="InterPro" id="IPR029063">
    <property type="entry name" value="SAM-dependent_MTases_sf"/>
</dbReference>
<dbReference type="PROSITE" id="PS00092">
    <property type="entry name" value="N6_MTASE"/>
    <property type="match status" value="1"/>
</dbReference>
<name>A0A1V9Z2E7_ACHHY</name>
<dbReference type="OrthoDB" id="206354at2759"/>
<dbReference type="Pfam" id="PF10237">
    <property type="entry name" value="N6-adenineMlase"/>
    <property type="match status" value="1"/>
</dbReference>
<evidence type="ECO:0000313" key="6">
    <source>
        <dbReference type="Proteomes" id="UP000243579"/>
    </source>
</evidence>
<dbReference type="InterPro" id="IPR019369">
    <property type="entry name" value="Efm5/EEF1AKMT1"/>
</dbReference>